<keyword evidence="2" id="KW-1133">Transmembrane helix</keyword>
<keyword evidence="4" id="KW-1185">Reference proteome</keyword>
<feature type="coiled-coil region" evidence="1">
    <location>
        <begin position="55"/>
        <end position="101"/>
    </location>
</feature>
<dbReference type="EMBL" id="AP027151">
    <property type="protein sequence ID" value="BDV44046.1"/>
    <property type="molecule type" value="Genomic_DNA"/>
</dbReference>
<evidence type="ECO:0000256" key="1">
    <source>
        <dbReference type="SAM" id="Coils"/>
    </source>
</evidence>
<keyword evidence="2" id="KW-0472">Membrane</keyword>
<protein>
    <submittedName>
        <fullName evidence="3">Uncharacterized protein</fullName>
    </submittedName>
</protein>
<reference evidence="3 4" key="1">
    <citation type="submission" date="2022-12" db="EMBL/GenBank/DDBJ databases">
        <title>Polyphasic characterization of Geotalea uranireducens NIT-SL11 newly isolated from a complex of sewage sludge and microbially reduced graphene oxide.</title>
        <authorList>
            <person name="Xie L."/>
            <person name="Yoshida N."/>
            <person name="Meng L."/>
        </authorList>
    </citation>
    <scope>NUCLEOTIDE SEQUENCE [LARGE SCALE GENOMIC DNA]</scope>
    <source>
        <strain evidence="3 4">NIT-SL11</strain>
    </source>
</reference>
<keyword evidence="2" id="KW-0812">Transmembrane</keyword>
<gene>
    <name evidence="3" type="ORF">GURASL_29690</name>
</gene>
<dbReference type="RefSeq" id="WP_282000159.1">
    <property type="nucleotide sequence ID" value="NZ_AP027151.1"/>
</dbReference>
<sequence>MSDLNWSSYVGMITGIIGAVTGIMGYRKASSLKSLDLRLELQKATHDAFTDVHQIEELIDKANKSRQAVAAARRLSGSGMMKKWKDDVEEDKIQLAKLLENAPNPKENFKKCSQSILESKLIELHKFQTAVNDLKNRYIAELRLDEESRKQIREDHRKSF</sequence>
<organism evidence="3 4">
    <name type="scientific">Geotalea uraniireducens</name>
    <dbReference type="NCBI Taxonomy" id="351604"/>
    <lineage>
        <taxon>Bacteria</taxon>
        <taxon>Pseudomonadati</taxon>
        <taxon>Thermodesulfobacteriota</taxon>
        <taxon>Desulfuromonadia</taxon>
        <taxon>Geobacterales</taxon>
        <taxon>Geobacteraceae</taxon>
        <taxon>Geotalea</taxon>
    </lineage>
</organism>
<name>A0ABM8EP47_9BACT</name>
<dbReference type="Proteomes" id="UP001317705">
    <property type="component" value="Chromosome"/>
</dbReference>
<feature type="transmembrane region" description="Helical" evidence="2">
    <location>
        <begin position="6"/>
        <end position="26"/>
    </location>
</feature>
<evidence type="ECO:0000313" key="4">
    <source>
        <dbReference type="Proteomes" id="UP001317705"/>
    </source>
</evidence>
<proteinExistence type="predicted"/>
<evidence type="ECO:0000313" key="3">
    <source>
        <dbReference type="EMBL" id="BDV44046.1"/>
    </source>
</evidence>
<accession>A0ABM8EP47</accession>
<evidence type="ECO:0000256" key="2">
    <source>
        <dbReference type="SAM" id="Phobius"/>
    </source>
</evidence>
<keyword evidence="1" id="KW-0175">Coiled coil</keyword>